<evidence type="ECO:0000313" key="2">
    <source>
        <dbReference type="EMBL" id="MDT8757234.1"/>
    </source>
</evidence>
<dbReference type="EMBL" id="JALMLT010000001">
    <property type="protein sequence ID" value="MDT8757234.1"/>
    <property type="molecule type" value="Genomic_DNA"/>
</dbReference>
<dbReference type="SUPFAM" id="SSF56655">
    <property type="entry name" value="Carbohydrate phosphatase"/>
    <property type="match status" value="1"/>
</dbReference>
<dbReference type="Gene3D" id="3.30.540.10">
    <property type="entry name" value="Fructose-1,6-Bisphosphatase, subunit A, domain 1"/>
    <property type="match status" value="1"/>
</dbReference>
<gene>
    <name evidence="2" type="ORF">MZO42_00850</name>
</gene>
<dbReference type="PANTHER" id="PTHR20854">
    <property type="entry name" value="INOSITOL MONOPHOSPHATASE"/>
    <property type="match status" value="1"/>
</dbReference>
<proteinExistence type="inferred from homology"/>
<reference evidence="2" key="1">
    <citation type="submission" date="2022-04" db="EMBL/GenBank/DDBJ databases">
        <title>Tomato heritable bacteria conferring resistance against bacterial wilt.</title>
        <authorList>
            <person name="Yin J."/>
        </authorList>
    </citation>
    <scope>NUCLEOTIDE SEQUENCE</scope>
    <source>
        <strain evidence="2">Cra20</strain>
    </source>
</reference>
<accession>A0ABU3MY48</accession>
<evidence type="ECO:0000256" key="1">
    <source>
        <dbReference type="ARBA" id="ARBA00009759"/>
    </source>
</evidence>
<name>A0ABU3MY48_9SPHN</name>
<protein>
    <submittedName>
        <fullName evidence="2">Inositol monophosphatase</fullName>
    </submittedName>
</protein>
<dbReference type="CDD" id="cd01637">
    <property type="entry name" value="IMPase_like"/>
    <property type="match status" value="1"/>
</dbReference>
<dbReference type="Gene3D" id="3.40.190.80">
    <property type="match status" value="1"/>
</dbReference>
<comment type="caution">
    <text evidence="2">The sequence shown here is derived from an EMBL/GenBank/DDBJ whole genome shotgun (WGS) entry which is preliminary data.</text>
</comment>
<organism evidence="2">
    <name type="scientific">Sphingomonas psychrotolerans</name>
    <dbReference type="NCBI Taxonomy" id="1327635"/>
    <lineage>
        <taxon>Bacteria</taxon>
        <taxon>Pseudomonadati</taxon>
        <taxon>Pseudomonadota</taxon>
        <taxon>Alphaproteobacteria</taxon>
        <taxon>Sphingomonadales</taxon>
        <taxon>Sphingomonadaceae</taxon>
        <taxon>Sphingomonas</taxon>
    </lineage>
</organism>
<sequence length="276" mass="29213">MPLNEEVSALLRTVAAQVVVPRFRTLAGPEVAIKAAGEIVTVVDREAELRLHDGLAKLELGARILGEEAVEHDPTLLDGVGEGLVWLIDPLDGTANFAAGREPFGMMIALIEDGIPLEGWMLDPLSGRMCHAAQGKGATCNGTPVHAQPTSAPRPRAALGTHFLAPDRRARVHAEANLHLDVVPVPRCAAESYPRLVLGEDDVALFQRILPWDHAAGALFVTEAGGRITHWDRSPYRIGGNGVGVLVAASEDLWAAAADVLLSPAAGLIELECLAS</sequence>
<comment type="similarity">
    <text evidence="1">Belongs to the inositol monophosphatase superfamily.</text>
</comment>
<dbReference type="InterPro" id="IPR000760">
    <property type="entry name" value="Inositol_monophosphatase-like"/>
</dbReference>
<dbReference type="PANTHER" id="PTHR20854:SF4">
    <property type="entry name" value="INOSITOL-1-MONOPHOSPHATASE-RELATED"/>
    <property type="match status" value="1"/>
</dbReference>
<dbReference type="PRINTS" id="PR00377">
    <property type="entry name" value="IMPHPHTASES"/>
</dbReference>
<dbReference type="Pfam" id="PF00459">
    <property type="entry name" value="Inositol_P"/>
    <property type="match status" value="1"/>
</dbReference>